<name>A0AA37XDM5_9MICO</name>
<dbReference type="Pfam" id="PF13460">
    <property type="entry name" value="NAD_binding_10"/>
    <property type="match status" value="1"/>
</dbReference>
<organism evidence="2 3">
    <name type="scientific">Litorihabitans aurantiacus</name>
    <dbReference type="NCBI Taxonomy" id="1930061"/>
    <lineage>
        <taxon>Bacteria</taxon>
        <taxon>Bacillati</taxon>
        <taxon>Actinomycetota</taxon>
        <taxon>Actinomycetes</taxon>
        <taxon>Micrococcales</taxon>
        <taxon>Beutenbergiaceae</taxon>
        <taxon>Litorihabitans</taxon>
    </lineage>
</organism>
<protein>
    <submittedName>
        <fullName evidence="2">NmrA family transcriptional regulator</fullName>
    </submittedName>
</protein>
<dbReference type="EMBL" id="BSUM01000001">
    <property type="protein sequence ID" value="GMA30137.1"/>
    <property type="molecule type" value="Genomic_DNA"/>
</dbReference>
<evidence type="ECO:0000259" key="1">
    <source>
        <dbReference type="Pfam" id="PF13460"/>
    </source>
</evidence>
<dbReference type="Gene3D" id="3.40.50.720">
    <property type="entry name" value="NAD(P)-binding Rossmann-like Domain"/>
    <property type="match status" value="1"/>
</dbReference>
<dbReference type="InterPro" id="IPR016040">
    <property type="entry name" value="NAD(P)-bd_dom"/>
</dbReference>
<dbReference type="AlphaFoldDB" id="A0AA37XDM5"/>
<dbReference type="InterPro" id="IPR036291">
    <property type="entry name" value="NAD(P)-bd_dom_sf"/>
</dbReference>
<dbReference type="Gene3D" id="3.90.25.10">
    <property type="entry name" value="UDP-galactose 4-epimerase, domain 1"/>
    <property type="match status" value="1"/>
</dbReference>
<feature type="domain" description="NAD(P)-binding" evidence="1">
    <location>
        <begin position="9"/>
        <end position="172"/>
    </location>
</feature>
<dbReference type="InterPro" id="IPR051604">
    <property type="entry name" value="Ergot_Alk_Oxidoreductase"/>
</dbReference>
<comment type="caution">
    <text evidence="2">The sequence shown here is derived from an EMBL/GenBank/DDBJ whole genome shotgun (WGS) entry which is preliminary data.</text>
</comment>
<accession>A0AA37XDM5</accession>
<keyword evidence="3" id="KW-1185">Reference proteome</keyword>
<evidence type="ECO:0000313" key="3">
    <source>
        <dbReference type="Proteomes" id="UP001157161"/>
    </source>
</evidence>
<gene>
    <name evidence="2" type="ORF">GCM10025875_01290</name>
</gene>
<dbReference type="PANTHER" id="PTHR43162:SF1">
    <property type="entry name" value="PRESTALK A DIFFERENTIATION PROTEIN A"/>
    <property type="match status" value="1"/>
</dbReference>
<evidence type="ECO:0000313" key="2">
    <source>
        <dbReference type="EMBL" id="GMA30137.1"/>
    </source>
</evidence>
<sequence>MNDTILVTGATGKTGGRITDLLRSQGQEVRAVSRSTSLPFDWRDPDTWPGALDGVKAVYVVPASLHDPDTLDQLRDFGKLAIQHGATRAVLASVPDDGSEAFQAVRDAEQALASSGLDLTVLRFRWFMQTFSEDFLASYVTSGELRLPAGEGGEAFIDADDIAAVAATALTQDGHAGREYELTGPRALTFQDAARELSAATGRTITYTAVSAEDYEKEQEERGEPKEGVDLLVDLYAAIATGDLGNTTTHVHDVLARAPHDFHDFANRAAHDGAWNGR</sequence>
<reference evidence="2" key="2">
    <citation type="submission" date="2023-02" db="EMBL/GenBank/DDBJ databases">
        <authorList>
            <person name="Sun Q."/>
            <person name="Mori K."/>
        </authorList>
    </citation>
    <scope>NUCLEOTIDE SEQUENCE</scope>
    <source>
        <strain evidence="2">NBRC 112290</strain>
    </source>
</reference>
<proteinExistence type="predicted"/>
<dbReference type="PANTHER" id="PTHR43162">
    <property type="match status" value="1"/>
</dbReference>
<dbReference type="SUPFAM" id="SSF51735">
    <property type="entry name" value="NAD(P)-binding Rossmann-fold domains"/>
    <property type="match status" value="1"/>
</dbReference>
<reference evidence="2" key="1">
    <citation type="journal article" date="2014" name="Int. J. Syst. Evol. Microbiol.">
        <title>Complete genome sequence of Corynebacterium casei LMG S-19264T (=DSM 44701T), isolated from a smear-ripened cheese.</title>
        <authorList>
            <consortium name="US DOE Joint Genome Institute (JGI-PGF)"/>
            <person name="Walter F."/>
            <person name="Albersmeier A."/>
            <person name="Kalinowski J."/>
            <person name="Ruckert C."/>
        </authorList>
    </citation>
    <scope>NUCLEOTIDE SEQUENCE</scope>
    <source>
        <strain evidence="2">NBRC 112290</strain>
    </source>
</reference>
<dbReference type="RefSeq" id="WP_284248600.1">
    <property type="nucleotide sequence ID" value="NZ_BSUM01000001.1"/>
</dbReference>
<dbReference type="Proteomes" id="UP001157161">
    <property type="component" value="Unassembled WGS sequence"/>
</dbReference>